<proteinExistence type="predicted"/>
<dbReference type="InterPro" id="IPR052209">
    <property type="entry name" value="CbiZ"/>
</dbReference>
<reference evidence="1" key="1">
    <citation type="journal article" date="2020" name="bioRxiv">
        <title>A rank-normalized archaeal taxonomy based on genome phylogeny resolves widespread incomplete and uneven classifications.</title>
        <authorList>
            <person name="Rinke C."/>
            <person name="Chuvochina M."/>
            <person name="Mussig A.J."/>
            <person name="Chaumeil P.-A."/>
            <person name="Waite D.W."/>
            <person name="Whitman W.B."/>
            <person name="Parks D.H."/>
            <person name="Hugenholtz P."/>
        </authorList>
    </citation>
    <scope>NUCLEOTIDE SEQUENCE</scope>
    <source>
        <strain evidence="1">UBA12518</strain>
    </source>
</reference>
<evidence type="ECO:0000313" key="2">
    <source>
        <dbReference type="Proteomes" id="UP000600363"/>
    </source>
</evidence>
<dbReference type="PANTHER" id="PTHR35336:SF5">
    <property type="entry name" value="ADENOSYLCOBINAMIDE AMIDOHYDROLASE"/>
    <property type="match status" value="1"/>
</dbReference>
<name>A0A832VNJ2_9EURY</name>
<evidence type="ECO:0000313" key="1">
    <source>
        <dbReference type="EMBL" id="HIH70366.1"/>
    </source>
</evidence>
<dbReference type="RefSeq" id="WP_052353286.1">
    <property type="nucleotide sequence ID" value="NZ_DUIH01000023.1"/>
</dbReference>
<dbReference type="GO" id="GO:0016787">
    <property type="term" value="F:hydrolase activity"/>
    <property type="evidence" value="ECO:0007669"/>
    <property type="project" value="UniProtKB-KW"/>
</dbReference>
<sequence>MSWRLFVSEEHALVGASGPIRLASCAPIGGGVRNALGVVNMSVPRDFAPCDLDELARRRLVDAHLPLDCAVMFTAARIENAVLSQRGEVACAITAGLSNAASIGHTSPCNALGTINIILLIDAILSDACLINAVQSAAEAKCAAVMDMGVFVGGERATGTTTDCVAVGSTQRGKHHEYAGSGTVLGHTIGRLVRRGVRRAVALQDGLE</sequence>
<accession>A0A832VNJ2</accession>
<dbReference type="InterPro" id="IPR002808">
    <property type="entry name" value="AdoCbi_amidolase"/>
</dbReference>
<dbReference type="AlphaFoldDB" id="A0A832VNJ2"/>
<dbReference type="Proteomes" id="UP000600363">
    <property type="component" value="Unassembled WGS sequence"/>
</dbReference>
<comment type="caution">
    <text evidence="1">The sequence shown here is derived from an EMBL/GenBank/DDBJ whole genome shotgun (WGS) entry which is preliminary data.</text>
</comment>
<dbReference type="EMBL" id="DUIH01000023">
    <property type="protein sequence ID" value="HIH70366.1"/>
    <property type="molecule type" value="Genomic_DNA"/>
</dbReference>
<keyword evidence="1" id="KW-0378">Hydrolase</keyword>
<organism evidence="1 2">
    <name type="scientific">Methermicoccus shengliensis</name>
    <dbReference type="NCBI Taxonomy" id="660064"/>
    <lineage>
        <taxon>Archaea</taxon>
        <taxon>Methanobacteriati</taxon>
        <taxon>Methanobacteriota</taxon>
        <taxon>Stenosarchaea group</taxon>
        <taxon>Methanomicrobia</taxon>
        <taxon>Methanosarcinales</taxon>
        <taxon>Methermicoccaceae</taxon>
        <taxon>Methermicoccus</taxon>
    </lineage>
</organism>
<protein>
    <submittedName>
        <fullName evidence="1">Adenosylcobinamide amidohydrolase</fullName>
    </submittedName>
</protein>
<gene>
    <name evidence="1" type="ORF">HA299_07165</name>
</gene>
<dbReference type="Pfam" id="PF01955">
    <property type="entry name" value="CbiZ"/>
    <property type="match status" value="1"/>
</dbReference>
<dbReference type="PANTHER" id="PTHR35336">
    <property type="entry name" value="ADENOSYLCOBINAMIDE AMIDOHYDROLASE"/>
    <property type="match status" value="1"/>
</dbReference>